<accession>L9KYW8</accession>
<keyword evidence="3" id="KW-1133">Transmembrane helix</keyword>
<keyword evidence="3" id="KW-0812">Transmembrane</keyword>
<evidence type="ECO:0000313" key="4">
    <source>
        <dbReference type="EMBL" id="ELW67898.1"/>
    </source>
</evidence>
<evidence type="ECO:0000313" key="5">
    <source>
        <dbReference type="Proteomes" id="UP000011518"/>
    </source>
</evidence>
<dbReference type="GO" id="GO:0070971">
    <property type="term" value="C:endoplasmic reticulum exit site"/>
    <property type="evidence" value="ECO:0007669"/>
    <property type="project" value="TreeGrafter"/>
</dbReference>
<dbReference type="GO" id="GO:0035459">
    <property type="term" value="P:vesicle cargo loading"/>
    <property type="evidence" value="ECO:0007669"/>
    <property type="project" value="TreeGrafter"/>
</dbReference>
<keyword evidence="3" id="KW-0472">Membrane</keyword>
<evidence type="ECO:0000256" key="2">
    <source>
        <dbReference type="SAM" id="Coils"/>
    </source>
</evidence>
<keyword evidence="1 2" id="KW-0175">Coiled coil</keyword>
<feature type="transmembrane region" description="Helical" evidence="3">
    <location>
        <begin position="12"/>
        <end position="29"/>
    </location>
</feature>
<organism evidence="4 5">
    <name type="scientific">Tupaia chinensis</name>
    <name type="common">Chinese tree shrew</name>
    <name type="synonym">Tupaia belangeri chinensis</name>
    <dbReference type="NCBI Taxonomy" id="246437"/>
    <lineage>
        <taxon>Eukaryota</taxon>
        <taxon>Metazoa</taxon>
        <taxon>Chordata</taxon>
        <taxon>Craniata</taxon>
        <taxon>Vertebrata</taxon>
        <taxon>Euteleostomi</taxon>
        <taxon>Mammalia</taxon>
        <taxon>Eutheria</taxon>
        <taxon>Euarchontoglires</taxon>
        <taxon>Scandentia</taxon>
        <taxon>Tupaiidae</taxon>
        <taxon>Tupaia</taxon>
    </lineage>
</organism>
<keyword evidence="5" id="KW-1185">Reference proteome</keyword>
<name>L9KYW8_TUPCH</name>
<dbReference type="GO" id="GO:0005789">
    <property type="term" value="C:endoplasmic reticulum membrane"/>
    <property type="evidence" value="ECO:0007669"/>
    <property type="project" value="TreeGrafter"/>
</dbReference>
<reference evidence="5" key="1">
    <citation type="submission" date="2012-07" db="EMBL/GenBank/DDBJ databases">
        <title>Genome of the Chinese tree shrew, a rising model animal genetically related to primates.</title>
        <authorList>
            <person name="Zhang G."/>
            <person name="Fan Y."/>
            <person name="Yao Y."/>
            <person name="Huang Z."/>
        </authorList>
    </citation>
    <scope>NUCLEOTIDE SEQUENCE [LARGE SCALE GENOMIC DNA]</scope>
</reference>
<evidence type="ECO:0000256" key="3">
    <source>
        <dbReference type="SAM" id="Phobius"/>
    </source>
</evidence>
<sequence>MTKNLRQGLGSPEFPWVALVCVAVVVLIVKRRHSFRRGKELSKKCTVHQEVHRQGLQHNGPVTQAEEALGSVLVEARPPTLQSLCLLILSNNLRLSLQDAADFLERARKTKCPKSSHVTDTGHILKRSKEEKERLQMKAEDGLNKNTHFEKSPDVLGQEIVRWKQRAQERKEEERLDVLNAQMKQLMKDFPNQLKPMAGITIPLPDFLGNPGNSEVELKREIENADHPDCGSEVDLKSIADEQNLSVPRRSQEKQDKRQVWEETLMKEELTGQILSLHTEHVFLQFENSQLDSEIENLQMKLQILSKLHQEQVTQLQRRFTEEENRCLEVEKKLCSVFADMNFTYQILNLHKKMAQDMEKELGTTVSFCQEEICFYEKRAEESRMAVVLAERNLDELTEENEHNRMILADMEFRLQSFSRHPFVPAASHAAHRGQKYLGFPGSSGGQGGGYTVRAQHPKIPCRFDSGLMAVGPEPHRQAGHLSVLPL</sequence>
<dbReference type="InterPro" id="IPR051500">
    <property type="entry name" value="cTAGE_MIA/OTOR"/>
</dbReference>
<gene>
    <name evidence="4" type="ORF">TREES_T100007528</name>
</gene>
<dbReference type="GO" id="GO:0006888">
    <property type="term" value="P:endoplasmic reticulum to Golgi vesicle-mediated transport"/>
    <property type="evidence" value="ECO:0007669"/>
    <property type="project" value="TreeGrafter"/>
</dbReference>
<feature type="coiled-coil region" evidence="2">
    <location>
        <begin position="125"/>
        <end position="189"/>
    </location>
</feature>
<dbReference type="PANTHER" id="PTHR23158">
    <property type="entry name" value="MELANOMA INHIBITORY ACTIVITY-RELATED"/>
    <property type="match status" value="1"/>
</dbReference>
<dbReference type="Proteomes" id="UP000011518">
    <property type="component" value="Unassembled WGS sequence"/>
</dbReference>
<dbReference type="EMBL" id="KB320597">
    <property type="protein sequence ID" value="ELW67898.1"/>
    <property type="molecule type" value="Genomic_DNA"/>
</dbReference>
<reference evidence="5" key="2">
    <citation type="journal article" date="2013" name="Nat. Commun.">
        <title>Genome of the Chinese tree shrew.</title>
        <authorList>
            <person name="Fan Y."/>
            <person name="Huang Z.Y."/>
            <person name="Cao C.C."/>
            <person name="Chen C.S."/>
            <person name="Chen Y.X."/>
            <person name="Fan D.D."/>
            <person name="He J."/>
            <person name="Hou H.L."/>
            <person name="Hu L."/>
            <person name="Hu X.T."/>
            <person name="Jiang X.T."/>
            <person name="Lai R."/>
            <person name="Lang Y.S."/>
            <person name="Liang B."/>
            <person name="Liao S.G."/>
            <person name="Mu D."/>
            <person name="Ma Y.Y."/>
            <person name="Niu Y.Y."/>
            <person name="Sun X.Q."/>
            <person name="Xia J.Q."/>
            <person name="Xiao J."/>
            <person name="Xiong Z.Q."/>
            <person name="Xu L."/>
            <person name="Yang L."/>
            <person name="Zhang Y."/>
            <person name="Zhao W."/>
            <person name="Zhao X.D."/>
            <person name="Zheng Y.T."/>
            <person name="Zhou J.M."/>
            <person name="Zhu Y.B."/>
            <person name="Zhang G.J."/>
            <person name="Wang J."/>
            <person name="Yao Y.G."/>
        </authorList>
    </citation>
    <scope>NUCLEOTIDE SEQUENCE [LARGE SCALE GENOMIC DNA]</scope>
</reference>
<dbReference type="PANTHER" id="PTHR23158:SF59">
    <property type="match status" value="1"/>
</dbReference>
<dbReference type="GO" id="GO:0009306">
    <property type="term" value="P:protein secretion"/>
    <property type="evidence" value="ECO:0007669"/>
    <property type="project" value="TreeGrafter"/>
</dbReference>
<feature type="coiled-coil region" evidence="2">
    <location>
        <begin position="288"/>
        <end position="333"/>
    </location>
</feature>
<protein>
    <submittedName>
        <fullName evidence="4">Cutaneous T-cell lymphoma-associated antigen 5</fullName>
    </submittedName>
</protein>
<proteinExistence type="predicted"/>
<evidence type="ECO:0000256" key="1">
    <source>
        <dbReference type="ARBA" id="ARBA00023054"/>
    </source>
</evidence>
<dbReference type="InParanoid" id="L9KYW8"/>
<dbReference type="AlphaFoldDB" id="L9KYW8"/>